<keyword evidence="2" id="KW-1185">Reference proteome</keyword>
<sequence>MCPSGGIRISNEASMAFRGRMRSGELPEFGAIFMSNRRTKRECLQRELFGLPLKFIDFVKSIRAGMILFLFEHERRELYGVFEAISDGGMDIVPHAYLSSRRAYPAQVKVRALWNCYPLSESCFRDAIRENYYAAYKFNFGLSKEQVHRLLSLFSVRRAGHQVIPKQKKIQGRHSRSPDKESISIDSEDHVVPDKFHVIPQKSESPDAKMSNYRSGSISSPIGEQKEIKRMNLPSSDFLELGDYIPLSLPQEESKRVDLPASDSLELGDYIPLSLSQEEIKRVDLPASDSLELGDNIPLSLPEHTEPQGNHDQKPLVKGLYSDIQESKRSVFSRLTMHSLAMAQEEEQDNSINLEITESVEKVMQNLQLRHENWVKKRKRVDTSTSQNVENSVCQRNSVFSRLSFTSAATNQNTKTDKTHDRTENVSKPKKRKVTASKEKKKEEHDVFSKDHCNACNNNAVQMDTLDNRQAVAEAPVALGITENKNGSVEENMSLQAARSVLFDLLRGVIDKYATDVATKLKDKADAPPEIDHKVAESKPSITYEHQEKHGSASASVKEPAENITSDKRETQQ</sequence>
<dbReference type="EMBL" id="CM044703">
    <property type="protein sequence ID" value="KAI5674556.1"/>
    <property type="molecule type" value="Genomic_DNA"/>
</dbReference>
<accession>A0ACC0BPH9</accession>
<comment type="caution">
    <text evidence="1">The sequence shown here is derived from an EMBL/GenBank/DDBJ whole genome shotgun (WGS) entry which is preliminary data.</text>
</comment>
<proteinExistence type="predicted"/>
<gene>
    <name evidence="1" type="ORF">M9H77_14920</name>
</gene>
<dbReference type="Proteomes" id="UP001060085">
    <property type="component" value="Linkage Group LG03"/>
</dbReference>
<evidence type="ECO:0000313" key="1">
    <source>
        <dbReference type="EMBL" id="KAI5674556.1"/>
    </source>
</evidence>
<evidence type="ECO:0000313" key="2">
    <source>
        <dbReference type="Proteomes" id="UP001060085"/>
    </source>
</evidence>
<name>A0ACC0BPH9_CATRO</name>
<reference evidence="2" key="1">
    <citation type="journal article" date="2023" name="Nat. Plants">
        <title>Single-cell RNA sequencing provides a high-resolution roadmap for understanding the multicellular compartmentation of specialized metabolism.</title>
        <authorList>
            <person name="Sun S."/>
            <person name="Shen X."/>
            <person name="Li Y."/>
            <person name="Li Y."/>
            <person name="Wang S."/>
            <person name="Li R."/>
            <person name="Zhang H."/>
            <person name="Shen G."/>
            <person name="Guo B."/>
            <person name="Wei J."/>
            <person name="Xu J."/>
            <person name="St-Pierre B."/>
            <person name="Chen S."/>
            <person name="Sun C."/>
        </authorList>
    </citation>
    <scope>NUCLEOTIDE SEQUENCE [LARGE SCALE GENOMIC DNA]</scope>
</reference>
<organism evidence="1 2">
    <name type="scientific">Catharanthus roseus</name>
    <name type="common">Madagascar periwinkle</name>
    <name type="synonym">Vinca rosea</name>
    <dbReference type="NCBI Taxonomy" id="4058"/>
    <lineage>
        <taxon>Eukaryota</taxon>
        <taxon>Viridiplantae</taxon>
        <taxon>Streptophyta</taxon>
        <taxon>Embryophyta</taxon>
        <taxon>Tracheophyta</taxon>
        <taxon>Spermatophyta</taxon>
        <taxon>Magnoliopsida</taxon>
        <taxon>eudicotyledons</taxon>
        <taxon>Gunneridae</taxon>
        <taxon>Pentapetalae</taxon>
        <taxon>asterids</taxon>
        <taxon>lamiids</taxon>
        <taxon>Gentianales</taxon>
        <taxon>Apocynaceae</taxon>
        <taxon>Rauvolfioideae</taxon>
        <taxon>Vinceae</taxon>
        <taxon>Catharanthinae</taxon>
        <taxon>Catharanthus</taxon>
    </lineage>
</organism>
<protein>
    <submittedName>
        <fullName evidence="1">Uncharacterized protein</fullName>
    </submittedName>
</protein>